<comment type="catalytic activity">
    <reaction evidence="6 7">
        <text>Hydrolyzes the peptide bond -P2-(S-farnesyl or geranylgeranyl)C-P1'-P2'-P3'-COOH where P1' and P2' are amino acids with aliphatic side chains and P3' is any C-terminal residue.</text>
        <dbReference type="EC" id="3.4.24.84"/>
    </reaction>
</comment>
<feature type="transmembrane region" description="Helical" evidence="7">
    <location>
        <begin position="34"/>
        <end position="52"/>
    </location>
</feature>
<feature type="transmembrane region" description="Helical" evidence="7">
    <location>
        <begin position="318"/>
        <end position="335"/>
    </location>
</feature>
<keyword evidence="2 7" id="KW-0479">Metal-binding</keyword>
<dbReference type="Pfam" id="PF01435">
    <property type="entry name" value="Peptidase_M48"/>
    <property type="match status" value="1"/>
</dbReference>
<keyword evidence="4 7" id="KW-0862">Zinc</keyword>
<accession>A0ABQ7JFG4</accession>
<feature type="domain" description="Peptidase M48" evidence="8">
    <location>
        <begin position="236"/>
        <end position="438"/>
    </location>
</feature>
<keyword evidence="7" id="KW-0812">Transmembrane</keyword>
<evidence type="ECO:0000259" key="8">
    <source>
        <dbReference type="Pfam" id="PF01435"/>
    </source>
</evidence>
<evidence type="ECO:0000256" key="1">
    <source>
        <dbReference type="ARBA" id="ARBA00022670"/>
    </source>
</evidence>
<evidence type="ECO:0000256" key="3">
    <source>
        <dbReference type="ARBA" id="ARBA00022801"/>
    </source>
</evidence>
<keyword evidence="7" id="KW-0256">Endoplasmic reticulum</keyword>
<dbReference type="InterPro" id="IPR001915">
    <property type="entry name" value="Peptidase_M48"/>
</dbReference>
<evidence type="ECO:0000256" key="7">
    <source>
        <dbReference type="RuleBase" id="RU366005"/>
    </source>
</evidence>
<keyword evidence="1 7" id="KW-0645">Protease</keyword>
<dbReference type="PANTHER" id="PTHR10120">
    <property type="entry name" value="CAAX PRENYL PROTEASE 1"/>
    <property type="match status" value="1"/>
</dbReference>
<evidence type="ECO:0000256" key="4">
    <source>
        <dbReference type="ARBA" id="ARBA00022833"/>
    </source>
</evidence>
<organism evidence="10 11">
    <name type="scientific">Cardiosporidium cionae</name>
    <dbReference type="NCBI Taxonomy" id="476202"/>
    <lineage>
        <taxon>Eukaryota</taxon>
        <taxon>Sar</taxon>
        <taxon>Alveolata</taxon>
        <taxon>Apicomplexa</taxon>
        <taxon>Aconoidasida</taxon>
        <taxon>Nephromycida</taxon>
        <taxon>Cardiosporidium</taxon>
    </lineage>
</organism>
<keyword evidence="7" id="KW-1133">Transmembrane helix</keyword>
<evidence type="ECO:0000259" key="9">
    <source>
        <dbReference type="Pfam" id="PF16491"/>
    </source>
</evidence>
<protein>
    <recommendedName>
        <fullName evidence="7">CAAX prenyl protease</fullName>
        <ecNumber evidence="7">3.4.24.84</ecNumber>
    </recommendedName>
</protein>
<comment type="caution">
    <text evidence="10">The sequence shown here is derived from an EMBL/GenBank/DDBJ whole genome shotgun (WGS) entry which is preliminary data.</text>
</comment>
<dbReference type="CDD" id="cd07343">
    <property type="entry name" value="M48A_Zmpste24p_like"/>
    <property type="match status" value="1"/>
</dbReference>
<evidence type="ECO:0000256" key="5">
    <source>
        <dbReference type="ARBA" id="ARBA00023049"/>
    </source>
</evidence>
<dbReference type="Proteomes" id="UP000823046">
    <property type="component" value="Unassembled WGS sequence"/>
</dbReference>
<feature type="transmembrane region" description="Helical" evidence="7">
    <location>
        <begin position="355"/>
        <end position="378"/>
    </location>
</feature>
<feature type="transmembrane region" description="Helical" evidence="7">
    <location>
        <begin position="87"/>
        <end position="108"/>
    </location>
</feature>
<comment type="similarity">
    <text evidence="7">Belongs to the peptidase M48A family.</text>
</comment>
<evidence type="ECO:0000313" key="10">
    <source>
        <dbReference type="EMBL" id="KAF8822733.1"/>
    </source>
</evidence>
<dbReference type="Pfam" id="PF16491">
    <property type="entry name" value="Peptidase_M48_N"/>
    <property type="match status" value="1"/>
</dbReference>
<feature type="transmembrane region" description="Helical" evidence="7">
    <location>
        <begin position="174"/>
        <end position="196"/>
    </location>
</feature>
<evidence type="ECO:0000256" key="6">
    <source>
        <dbReference type="ARBA" id="ARBA00044456"/>
    </source>
</evidence>
<keyword evidence="3 7" id="KW-0378">Hydrolase</keyword>
<comment type="function">
    <text evidence="7">Proteolytically removes the C-terminal three residues of farnesylated proteins.</text>
</comment>
<proteinExistence type="inferred from homology"/>
<evidence type="ECO:0000313" key="11">
    <source>
        <dbReference type="Proteomes" id="UP000823046"/>
    </source>
</evidence>
<dbReference type="EMBL" id="JADAQX010000028">
    <property type="protein sequence ID" value="KAF8822733.1"/>
    <property type="molecule type" value="Genomic_DNA"/>
</dbReference>
<keyword evidence="7" id="KW-0472">Membrane</keyword>
<feature type="transmembrane region" description="Helical" evidence="7">
    <location>
        <begin position="202"/>
        <end position="222"/>
    </location>
</feature>
<comment type="subcellular location">
    <subcellularLocation>
        <location evidence="7">Endoplasmic reticulum membrane</location>
        <topology evidence="7">Multi-pass membrane protein</topology>
    </subcellularLocation>
</comment>
<reference evidence="10 11" key="1">
    <citation type="journal article" date="2020" name="bioRxiv">
        <title>Metabolic contributions of an alphaproteobacterial endosymbiont in the apicomplexan Cardiosporidium cionae.</title>
        <authorList>
            <person name="Hunter E.S."/>
            <person name="Paight C.J."/>
            <person name="Lane C.E."/>
        </authorList>
    </citation>
    <scope>NUCLEOTIDE SEQUENCE [LARGE SCALE GENOMIC DNA]</scope>
    <source>
        <strain evidence="10">ESH_2018</strain>
    </source>
</reference>
<sequence>MSSFISSLLPSRVLSLFTLSPKHASFLDRVPWMMFYLTTWLSLSLFDHYLSYRQLKRCSNTKRPPKLENIVSEENFARASSYEKDKLTFGIVVGVLKEIFSLVCLYYFVDAYLWKISKRVYSFRSEYIASIIYCGIKFVGQSFLGLPFTLYSDFILEAKHGFNRKTVAVFVKDFIFSLLLMATLTPPIICAIIWAVRRSSNRVYFTLWITVNIIQLIMIFIYPNLIAPLFNKFEPIKNEELGRKVNDLALSLKFPLGKLYQIDGSKRSSHSNAYFYGLFGCKQIVLFDTLLNRPHDEILAILCHEMGHWKRNHFIKQYILNSIYLLFCFVSFSFVMDNKALYQSFGFFEDKAVVIGISLFGNVFELFMTVYSVCVVNLTRKFEYEADHFAHSCGKGTNLIAALANLQLDNKSHYDPDWMYSWFNYTHPTFLERLRYLEFLSSEKKDL</sequence>
<gene>
    <name evidence="10" type="ORF">IE077_004442</name>
</gene>
<dbReference type="Gene3D" id="3.30.2010.10">
    <property type="entry name" value="Metalloproteases ('zincins'), catalytic domain"/>
    <property type="match status" value="1"/>
</dbReference>
<feature type="transmembrane region" description="Helical" evidence="7">
    <location>
        <begin position="128"/>
        <end position="154"/>
    </location>
</feature>
<dbReference type="EC" id="3.4.24.84" evidence="7"/>
<keyword evidence="11" id="KW-1185">Reference proteome</keyword>
<keyword evidence="5 7" id="KW-0482">Metalloprotease</keyword>
<dbReference type="InterPro" id="IPR027057">
    <property type="entry name" value="CAXX_Prtase_1"/>
</dbReference>
<comment type="cofactor">
    <cofactor evidence="7">
        <name>Zn(2+)</name>
        <dbReference type="ChEBI" id="CHEBI:29105"/>
    </cofactor>
    <text evidence="7">Binds 1 zinc ion per subunit.</text>
</comment>
<dbReference type="InterPro" id="IPR032456">
    <property type="entry name" value="Peptidase_M48_N"/>
</dbReference>
<name>A0ABQ7JFG4_9APIC</name>
<evidence type="ECO:0000256" key="2">
    <source>
        <dbReference type="ARBA" id="ARBA00022723"/>
    </source>
</evidence>
<feature type="domain" description="CAAX prenyl protease 1 N-terminal" evidence="9">
    <location>
        <begin position="54"/>
        <end position="232"/>
    </location>
</feature>